<evidence type="ECO:0000256" key="1">
    <source>
        <dbReference type="ARBA" id="ARBA00002356"/>
    </source>
</evidence>
<dbReference type="NCBIfam" id="NF001273">
    <property type="entry name" value="PRK00230.1"/>
    <property type="match status" value="1"/>
</dbReference>
<evidence type="ECO:0000259" key="13">
    <source>
        <dbReference type="SMART" id="SM00934"/>
    </source>
</evidence>
<accession>A0A9D1KYD4</accession>
<dbReference type="GO" id="GO:0006207">
    <property type="term" value="P:'de novo' pyrimidine nucleobase biosynthetic process"/>
    <property type="evidence" value="ECO:0007669"/>
    <property type="project" value="InterPro"/>
</dbReference>
<dbReference type="PANTHER" id="PTHR32119">
    <property type="entry name" value="OROTIDINE 5'-PHOSPHATE DECARBOXYLASE"/>
    <property type="match status" value="1"/>
</dbReference>
<dbReference type="AlphaFoldDB" id="A0A9D1KYD4"/>
<dbReference type="FunFam" id="3.20.20.70:FF:000015">
    <property type="entry name" value="Orotidine 5'-phosphate decarboxylase"/>
    <property type="match status" value="1"/>
</dbReference>
<evidence type="ECO:0000256" key="11">
    <source>
        <dbReference type="PIRSR" id="PIRSR614732-2"/>
    </source>
</evidence>
<dbReference type="SUPFAM" id="SSF51366">
    <property type="entry name" value="Ribulose-phoshate binding barrel"/>
    <property type="match status" value="1"/>
</dbReference>
<keyword evidence="6 9" id="KW-0456">Lyase</keyword>
<dbReference type="EMBL" id="DVMH01000036">
    <property type="protein sequence ID" value="HIU10997.1"/>
    <property type="molecule type" value="Genomic_DNA"/>
</dbReference>
<dbReference type="SMART" id="SM00934">
    <property type="entry name" value="OMPdecase"/>
    <property type="match status" value="1"/>
</dbReference>
<comment type="similarity">
    <text evidence="8 9">Belongs to the OMP decarboxylase family. Type 1 subfamily.</text>
</comment>
<feature type="binding site" evidence="9 11">
    <location>
        <position position="130"/>
    </location>
    <ligand>
        <name>substrate</name>
    </ligand>
</feature>
<feature type="binding site" evidence="9">
    <location>
        <begin position="66"/>
        <end position="75"/>
    </location>
    <ligand>
        <name>substrate</name>
    </ligand>
</feature>
<organism evidence="14 15">
    <name type="scientific">Candidatus Avidehalobacter gallistercoris</name>
    <dbReference type="NCBI Taxonomy" id="2840694"/>
    <lineage>
        <taxon>Bacteria</taxon>
        <taxon>Bacillati</taxon>
        <taxon>Bacillota</taxon>
        <taxon>Clostridia</taxon>
        <taxon>Eubacteriales</taxon>
        <taxon>Peptococcaceae</taxon>
        <taxon>Peptococcaceae incertae sedis</taxon>
        <taxon>Candidatus Avidehalobacter</taxon>
    </lineage>
</organism>
<dbReference type="InterPro" id="IPR047596">
    <property type="entry name" value="OMPdecase_bac"/>
</dbReference>
<proteinExistence type="inferred from homology"/>
<feature type="active site" description="Proton donor" evidence="9">
    <location>
        <position position="68"/>
    </location>
</feature>
<comment type="function">
    <text evidence="1 9">Catalyzes the decarboxylation of orotidine 5'-monophosphate (OMP) to uridine 5'-monophosphate (UMP).</text>
</comment>
<gene>
    <name evidence="9 14" type="primary">pyrF</name>
    <name evidence="14" type="ORF">IAB00_07180</name>
</gene>
<dbReference type="NCBIfam" id="TIGR01740">
    <property type="entry name" value="pyrF"/>
    <property type="match status" value="1"/>
</dbReference>
<dbReference type="GO" id="GO:0004590">
    <property type="term" value="F:orotidine-5'-phosphate decarboxylase activity"/>
    <property type="evidence" value="ECO:0007669"/>
    <property type="project" value="UniProtKB-UniRule"/>
</dbReference>
<dbReference type="Proteomes" id="UP000824124">
    <property type="component" value="Unassembled WGS sequence"/>
</dbReference>
<feature type="binding site" evidence="9 11">
    <location>
        <position position="17"/>
    </location>
    <ligand>
        <name>substrate</name>
    </ligand>
</feature>
<dbReference type="InterPro" id="IPR001754">
    <property type="entry name" value="OMPdeCOase_dom"/>
</dbReference>
<name>A0A9D1KYD4_9FIRM</name>
<evidence type="ECO:0000313" key="14">
    <source>
        <dbReference type="EMBL" id="HIU10997.1"/>
    </source>
</evidence>
<evidence type="ECO:0000256" key="6">
    <source>
        <dbReference type="ARBA" id="ARBA00023239"/>
    </source>
</evidence>
<feature type="active site" description="For OMPdecase activity" evidence="10">
    <location>
        <position position="71"/>
    </location>
</feature>
<protein>
    <recommendedName>
        <fullName evidence="9">Orotidine 5'-phosphate decarboxylase</fullName>
        <ecNumber evidence="9">4.1.1.23</ecNumber>
    </recommendedName>
    <alternativeName>
        <fullName evidence="9">OMP decarboxylase</fullName>
        <shortName evidence="9">OMPDCase</shortName>
        <shortName evidence="9">OMPdecase</shortName>
    </alternativeName>
</protein>
<feature type="binding site" evidence="9 11">
    <location>
        <position position="201"/>
    </location>
    <ligand>
        <name>substrate</name>
    </ligand>
</feature>
<evidence type="ECO:0000256" key="7">
    <source>
        <dbReference type="ARBA" id="ARBA00049157"/>
    </source>
</evidence>
<comment type="catalytic activity">
    <reaction evidence="7 9 12">
        <text>orotidine 5'-phosphate + H(+) = UMP + CO2</text>
        <dbReference type="Rhea" id="RHEA:11596"/>
        <dbReference type="ChEBI" id="CHEBI:15378"/>
        <dbReference type="ChEBI" id="CHEBI:16526"/>
        <dbReference type="ChEBI" id="CHEBI:57538"/>
        <dbReference type="ChEBI" id="CHEBI:57865"/>
        <dbReference type="EC" id="4.1.1.23"/>
    </reaction>
</comment>
<dbReference type="InterPro" id="IPR011060">
    <property type="entry name" value="RibuloseP-bd_barrel"/>
</dbReference>
<evidence type="ECO:0000256" key="4">
    <source>
        <dbReference type="ARBA" id="ARBA00022793"/>
    </source>
</evidence>
<dbReference type="Pfam" id="PF00215">
    <property type="entry name" value="OMPdecase"/>
    <property type="match status" value="1"/>
</dbReference>
<comment type="pathway">
    <text evidence="2 9 12">Pyrimidine metabolism; UMP biosynthesis via de novo pathway; UMP from orotate: step 2/2.</text>
</comment>
<dbReference type="GO" id="GO:0044205">
    <property type="term" value="P:'de novo' UMP biosynthetic process"/>
    <property type="evidence" value="ECO:0007669"/>
    <property type="project" value="UniProtKB-UniRule"/>
</dbReference>
<dbReference type="InterPro" id="IPR013785">
    <property type="entry name" value="Aldolase_TIM"/>
</dbReference>
<feature type="binding site" evidence="9 11">
    <location>
        <position position="221"/>
    </location>
    <ligand>
        <name>substrate</name>
    </ligand>
</feature>
<evidence type="ECO:0000256" key="9">
    <source>
        <dbReference type="HAMAP-Rule" id="MF_01200"/>
    </source>
</evidence>
<sequence length="246" mass="25845">MSISQQQAKEKIIVALDVPSSAEAMQLVDKLSDEVGAFKIGMQLYNAEGPAIVREIEAAGGKVFLDLKFHDIPNTVAEATRVVTNLGVAIMNVHAAGGKKMMAVAAEAAAEQAKAAGVAKPLVTAVTVLTSLSQPEFESEVGIDRPINEQVIHWAKLAQEAGLNGVVASAKEIADIRNACGSDFVIITPGIRPVWAAANDQSRIMTPKQAVELGATYLVIGRPITASPDPVEAARKIVAEIMTADI</sequence>
<evidence type="ECO:0000256" key="10">
    <source>
        <dbReference type="PIRSR" id="PIRSR614732-1"/>
    </source>
</evidence>
<evidence type="ECO:0000256" key="8">
    <source>
        <dbReference type="ARBA" id="ARBA00061012"/>
    </source>
</evidence>
<evidence type="ECO:0000256" key="12">
    <source>
        <dbReference type="RuleBase" id="RU000512"/>
    </source>
</evidence>
<evidence type="ECO:0000256" key="5">
    <source>
        <dbReference type="ARBA" id="ARBA00022975"/>
    </source>
</evidence>
<feature type="active site" description="For OMPdecase activity" evidence="10">
    <location>
        <position position="66"/>
    </location>
</feature>
<feature type="binding site" evidence="9 11">
    <location>
        <position position="192"/>
    </location>
    <ligand>
        <name>substrate</name>
    </ligand>
</feature>
<feature type="active site" description="For OMPdecase activity" evidence="10">
    <location>
        <position position="68"/>
    </location>
</feature>
<keyword evidence="5 9" id="KW-0665">Pyrimidine biosynthesis</keyword>
<dbReference type="GO" id="GO:0005829">
    <property type="term" value="C:cytosol"/>
    <property type="evidence" value="ECO:0007669"/>
    <property type="project" value="TreeGrafter"/>
</dbReference>
<comment type="subunit">
    <text evidence="3 9">Homodimer.</text>
</comment>
<evidence type="ECO:0000313" key="15">
    <source>
        <dbReference type="Proteomes" id="UP000824124"/>
    </source>
</evidence>
<dbReference type="InterPro" id="IPR014732">
    <property type="entry name" value="OMPdecase"/>
</dbReference>
<comment type="caution">
    <text evidence="14">The sequence shown here is derived from an EMBL/GenBank/DDBJ whole genome shotgun (WGS) entry which is preliminary data.</text>
</comment>
<dbReference type="PANTHER" id="PTHR32119:SF2">
    <property type="entry name" value="OROTIDINE 5'-PHOSPHATE DECARBOXYLASE"/>
    <property type="match status" value="1"/>
</dbReference>
<feature type="binding site" evidence="9 11">
    <location>
        <position position="222"/>
    </location>
    <ligand>
        <name>substrate</name>
    </ligand>
</feature>
<feature type="binding site" evidence="9 11">
    <location>
        <position position="39"/>
    </location>
    <ligand>
        <name>substrate</name>
    </ligand>
</feature>
<evidence type="ECO:0000256" key="3">
    <source>
        <dbReference type="ARBA" id="ARBA00011738"/>
    </source>
</evidence>
<reference evidence="14" key="2">
    <citation type="journal article" date="2021" name="PeerJ">
        <title>Extensive microbial diversity within the chicken gut microbiome revealed by metagenomics and culture.</title>
        <authorList>
            <person name="Gilroy R."/>
            <person name="Ravi A."/>
            <person name="Getino M."/>
            <person name="Pursley I."/>
            <person name="Horton D.L."/>
            <person name="Alikhan N.F."/>
            <person name="Baker D."/>
            <person name="Gharbi K."/>
            <person name="Hall N."/>
            <person name="Watson M."/>
            <person name="Adriaenssens E.M."/>
            <person name="Foster-Nyarko E."/>
            <person name="Jarju S."/>
            <person name="Secka A."/>
            <person name="Antonio M."/>
            <person name="Oren A."/>
            <person name="Chaudhuri R.R."/>
            <person name="La Ragione R."/>
            <person name="Hildebrand F."/>
            <person name="Pallen M.J."/>
        </authorList>
    </citation>
    <scope>NUCLEOTIDE SEQUENCE</scope>
    <source>
        <strain evidence="14">2830</strain>
    </source>
</reference>
<reference evidence="14" key="1">
    <citation type="submission" date="2020-10" db="EMBL/GenBank/DDBJ databases">
        <authorList>
            <person name="Gilroy R."/>
        </authorList>
    </citation>
    <scope>NUCLEOTIDE SEQUENCE</scope>
    <source>
        <strain evidence="14">2830</strain>
    </source>
</reference>
<dbReference type="CDD" id="cd04725">
    <property type="entry name" value="OMP_decarboxylase_like"/>
    <property type="match status" value="1"/>
</dbReference>
<dbReference type="Gene3D" id="3.20.20.70">
    <property type="entry name" value="Aldolase class I"/>
    <property type="match status" value="1"/>
</dbReference>
<feature type="domain" description="Orotidine 5'-phosphate decarboxylase" evidence="13">
    <location>
        <begin position="11"/>
        <end position="237"/>
    </location>
</feature>
<dbReference type="PROSITE" id="PS00156">
    <property type="entry name" value="OMPDECASE"/>
    <property type="match status" value="1"/>
</dbReference>
<dbReference type="HAMAP" id="MF_01200_B">
    <property type="entry name" value="OMPdecase_type1_B"/>
    <property type="match status" value="1"/>
</dbReference>
<dbReference type="EC" id="4.1.1.23" evidence="9"/>
<dbReference type="InterPro" id="IPR018089">
    <property type="entry name" value="OMPdecase_AS"/>
</dbReference>
<evidence type="ECO:0000256" key="2">
    <source>
        <dbReference type="ARBA" id="ARBA00004861"/>
    </source>
</evidence>
<keyword evidence="4 9" id="KW-0210">Decarboxylase</keyword>